<feature type="non-terminal residue" evidence="5">
    <location>
        <position position="1"/>
    </location>
</feature>
<dbReference type="GO" id="GO:0005634">
    <property type="term" value="C:nucleus"/>
    <property type="evidence" value="ECO:0007669"/>
    <property type="project" value="TreeGrafter"/>
</dbReference>
<dbReference type="InterPro" id="IPR050502">
    <property type="entry name" value="Euk_RNA-bind_prot"/>
</dbReference>
<dbReference type="InterPro" id="IPR012677">
    <property type="entry name" value="Nucleotide-bd_a/b_plait_sf"/>
</dbReference>
<keyword evidence="1" id="KW-0677">Repeat</keyword>
<reference evidence="5" key="1">
    <citation type="submission" date="2015-11" db="EMBL/GenBank/DDBJ databases">
        <title>De novo transcriptome assembly of four potential Pierce s Disease insect vectors from Arizona vineyards.</title>
        <authorList>
            <person name="Tassone E.E."/>
        </authorList>
    </citation>
    <scope>NUCLEOTIDE SEQUENCE</scope>
</reference>
<dbReference type="Pfam" id="PF00076">
    <property type="entry name" value="RRM_1"/>
    <property type="match status" value="2"/>
</dbReference>
<name>A0A1B6HGL2_9HEMI</name>
<proteinExistence type="predicted"/>
<feature type="domain" description="RRM" evidence="4">
    <location>
        <begin position="86"/>
        <end position="126"/>
    </location>
</feature>
<feature type="non-terminal residue" evidence="5">
    <location>
        <position position="126"/>
    </location>
</feature>
<dbReference type="PANTHER" id="PTHR48025:SF1">
    <property type="entry name" value="RRM DOMAIN-CONTAINING PROTEIN"/>
    <property type="match status" value="1"/>
</dbReference>
<gene>
    <name evidence="5" type="ORF">g.1589</name>
</gene>
<dbReference type="InterPro" id="IPR035979">
    <property type="entry name" value="RBD_domain_sf"/>
</dbReference>
<evidence type="ECO:0000259" key="4">
    <source>
        <dbReference type="PROSITE" id="PS50102"/>
    </source>
</evidence>
<dbReference type="Gene3D" id="3.30.70.330">
    <property type="match status" value="2"/>
</dbReference>
<dbReference type="EMBL" id="GECU01033947">
    <property type="protein sequence ID" value="JAS73759.1"/>
    <property type="molecule type" value="Transcribed_RNA"/>
</dbReference>
<keyword evidence="2 3" id="KW-0694">RNA-binding</keyword>
<dbReference type="PROSITE" id="PS50102">
    <property type="entry name" value="RRM"/>
    <property type="match status" value="2"/>
</dbReference>
<dbReference type="GO" id="GO:1990904">
    <property type="term" value="C:ribonucleoprotein complex"/>
    <property type="evidence" value="ECO:0007669"/>
    <property type="project" value="InterPro"/>
</dbReference>
<evidence type="ECO:0000256" key="2">
    <source>
        <dbReference type="ARBA" id="ARBA00022884"/>
    </source>
</evidence>
<dbReference type="SMART" id="SM00360">
    <property type="entry name" value="RRM"/>
    <property type="match status" value="1"/>
</dbReference>
<accession>A0A1B6HGL2</accession>
<organism evidence="5">
    <name type="scientific">Homalodisca liturata</name>
    <dbReference type="NCBI Taxonomy" id="320908"/>
    <lineage>
        <taxon>Eukaryota</taxon>
        <taxon>Metazoa</taxon>
        <taxon>Ecdysozoa</taxon>
        <taxon>Arthropoda</taxon>
        <taxon>Hexapoda</taxon>
        <taxon>Insecta</taxon>
        <taxon>Pterygota</taxon>
        <taxon>Neoptera</taxon>
        <taxon>Paraneoptera</taxon>
        <taxon>Hemiptera</taxon>
        <taxon>Auchenorrhyncha</taxon>
        <taxon>Membracoidea</taxon>
        <taxon>Cicadellidae</taxon>
        <taxon>Cicadellinae</taxon>
        <taxon>Proconiini</taxon>
        <taxon>Homalodisca</taxon>
    </lineage>
</organism>
<feature type="domain" description="RRM" evidence="4">
    <location>
        <begin position="2"/>
        <end position="78"/>
    </location>
</feature>
<evidence type="ECO:0000313" key="5">
    <source>
        <dbReference type="EMBL" id="JAS73759.1"/>
    </source>
</evidence>
<dbReference type="AlphaFoldDB" id="A0A1B6HGL2"/>
<evidence type="ECO:0000256" key="3">
    <source>
        <dbReference type="PROSITE-ProRule" id="PRU00176"/>
    </source>
</evidence>
<dbReference type="GO" id="GO:0003729">
    <property type="term" value="F:mRNA binding"/>
    <property type="evidence" value="ECO:0007669"/>
    <property type="project" value="TreeGrafter"/>
</dbReference>
<dbReference type="InterPro" id="IPR000504">
    <property type="entry name" value="RRM_dom"/>
</dbReference>
<sequence>QPIVHVGNLSVKTTPHELQMLFSEVVPVVKLCLRPRADMASAYAFVTLQSIEDCEKAIKELNYHSLHNKQMTITLYSTEKPSSAEGNIFVKNLPPNLNSKDLNEIFKMFGQIVSCKVASTSKGELK</sequence>
<dbReference type="CDD" id="cd00590">
    <property type="entry name" value="RRM_SF"/>
    <property type="match status" value="1"/>
</dbReference>
<dbReference type="SUPFAM" id="SSF54928">
    <property type="entry name" value="RNA-binding domain, RBD"/>
    <property type="match status" value="1"/>
</dbReference>
<evidence type="ECO:0000256" key="1">
    <source>
        <dbReference type="ARBA" id="ARBA00022737"/>
    </source>
</evidence>
<protein>
    <recommendedName>
        <fullName evidence="4">RRM domain-containing protein</fullName>
    </recommendedName>
</protein>
<dbReference type="PRINTS" id="PR00961">
    <property type="entry name" value="HUDSXLRNA"/>
</dbReference>
<dbReference type="InterPro" id="IPR002343">
    <property type="entry name" value="Hud_Sxl_RNA"/>
</dbReference>
<dbReference type="PANTHER" id="PTHR48025">
    <property type="entry name" value="OS02G0815200 PROTEIN"/>
    <property type="match status" value="1"/>
</dbReference>